<feature type="region of interest" description="Disordered" evidence="2">
    <location>
        <begin position="97"/>
        <end position="127"/>
    </location>
</feature>
<dbReference type="KEGG" id="val:VDBG_01114"/>
<dbReference type="EMBL" id="DS985214">
    <property type="protein sequence ID" value="EEY15005.1"/>
    <property type="molecule type" value="Genomic_DNA"/>
</dbReference>
<dbReference type="Proteomes" id="UP000008698">
    <property type="component" value="Unassembled WGS sequence"/>
</dbReference>
<evidence type="ECO:0000313" key="5">
    <source>
        <dbReference type="Proteomes" id="UP000008698"/>
    </source>
</evidence>
<dbReference type="SUPFAM" id="SSF53474">
    <property type="entry name" value="alpha/beta-Hydrolases"/>
    <property type="match status" value="1"/>
</dbReference>
<name>C9S9A2_VERA1</name>
<accession>C9S9A2</accession>
<proteinExistence type="predicted"/>
<keyword evidence="5" id="KW-1185">Reference proteome</keyword>
<feature type="signal peptide" evidence="3">
    <location>
        <begin position="1"/>
        <end position="20"/>
    </location>
</feature>
<organism evidence="5">
    <name type="scientific">Verticillium alfalfae (strain VaMs.102 / ATCC MYA-4576 / FGSC 10136)</name>
    <name type="common">Verticillium wilt of alfalfa</name>
    <name type="synonym">Verticillium albo-atrum</name>
    <dbReference type="NCBI Taxonomy" id="526221"/>
    <lineage>
        <taxon>Eukaryota</taxon>
        <taxon>Fungi</taxon>
        <taxon>Dikarya</taxon>
        <taxon>Ascomycota</taxon>
        <taxon>Pezizomycotina</taxon>
        <taxon>Sordariomycetes</taxon>
        <taxon>Hypocreomycetidae</taxon>
        <taxon>Glomerellales</taxon>
        <taxon>Plectosphaerellaceae</taxon>
        <taxon>Verticillium</taxon>
    </lineage>
</organism>
<evidence type="ECO:0000313" key="4">
    <source>
        <dbReference type="EMBL" id="EEY15005.1"/>
    </source>
</evidence>
<protein>
    <submittedName>
        <fullName evidence="4">Palmitoyl-protein thioesterase</fullName>
    </submittedName>
</protein>
<dbReference type="OMA" id="FRECEPT"/>
<dbReference type="PANTHER" id="PTHR11247">
    <property type="entry name" value="PALMITOYL-PROTEIN THIOESTERASE/DOLICHYLDIPHOSPHATASE 1"/>
    <property type="match status" value="1"/>
</dbReference>
<dbReference type="OrthoDB" id="10263094at2759"/>
<evidence type="ECO:0000256" key="1">
    <source>
        <dbReference type="ARBA" id="ARBA00022801"/>
    </source>
</evidence>
<keyword evidence="3" id="KW-0732">Signal</keyword>
<dbReference type="PANTHER" id="PTHR11247:SF8">
    <property type="entry name" value="PALMITOYL-PROTEIN THIOESTERASE 1"/>
    <property type="match status" value="1"/>
</dbReference>
<dbReference type="eggNOG" id="KOG2541">
    <property type="taxonomic scope" value="Eukaryota"/>
</dbReference>
<keyword evidence="1" id="KW-0378">Hydrolase</keyword>
<dbReference type="GO" id="GO:0016790">
    <property type="term" value="F:thiolester hydrolase activity"/>
    <property type="evidence" value="ECO:0007669"/>
    <property type="project" value="TreeGrafter"/>
</dbReference>
<dbReference type="GeneID" id="9531014"/>
<feature type="compositionally biased region" description="Basic residues" evidence="2">
    <location>
        <begin position="100"/>
        <end position="120"/>
    </location>
</feature>
<dbReference type="STRING" id="526221.C9S9A2"/>
<evidence type="ECO:0000256" key="2">
    <source>
        <dbReference type="SAM" id="MobiDB-lite"/>
    </source>
</evidence>
<feature type="chain" id="PRO_5003000576" evidence="3">
    <location>
        <begin position="21"/>
        <end position="283"/>
    </location>
</feature>
<evidence type="ECO:0000256" key="3">
    <source>
        <dbReference type="SAM" id="SignalP"/>
    </source>
</evidence>
<gene>
    <name evidence="4" type="ORF">VDBG_01114</name>
</gene>
<dbReference type="HOGENOM" id="CLU_050129_0_1_1"/>
<dbReference type="AlphaFoldDB" id="C9S9A2"/>
<reference evidence="5" key="1">
    <citation type="journal article" date="2011" name="PLoS Pathog.">
        <title>Comparative genomics yields insights into niche adaptation of plant vascular wilt pathogens.</title>
        <authorList>
            <person name="Klosterman S.J."/>
            <person name="Subbarao K.V."/>
            <person name="Kang S."/>
            <person name="Veronese P."/>
            <person name="Gold S.E."/>
            <person name="Thomma B.P.H.J."/>
            <person name="Chen Z."/>
            <person name="Henrissat B."/>
            <person name="Lee Y.-H."/>
            <person name="Park J."/>
            <person name="Garcia-Pedrajas M.D."/>
            <person name="Barbara D.J."/>
            <person name="Anchieta A."/>
            <person name="de Jonge R."/>
            <person name="Santhanam P."/>
            <person name="Maruthachalam K."/>
            <person name="Atallah Z."/>
            <person name="Amyotte S.G."/>
            <person name="Paz Z."/>
            <person name="Inderbitzin P."/>
            <person name="Hayes R.J."/>
            <person name="Heiman D.I."/>
            <person name="Young S."/>
            <person name="Zeng Q."/>
            <person name="Engels R."/>
            <person name="Galagan J."/>
            <person name="Cuomo C.A."/>
            <person name="Dobinson K.F."/>
            <person name="Ma L.-J."/>
        </authorList>
    </citation>
    <scope>NUCLEOTIDE SEQUENCE [LARGE SCALE GENOMIC DNA]</scope>
    <source>
        <strain evidence="5">VaMs.102 / ATCC MYA-4576 / FGSC 10136</strain>
    </source>
</reference>
<sequence>MKSILPYSLLALGCLATASRQSPVSIAAADADDDTPLPLIIWHGLGDSFDGEGIQQVAELADAAFPGIYVHIVKVGADPNADRSATFFGNVSTQLEQGLRRHRRRPHPLLGPGRRRHRLLPGRPVPSRLRGALQRAPPYYRDPAPAEYEKYIESSNFLADINNERATKNSAYADNVARLVNFVMIMFEHDTTVIPKETSWFEEVNGTESLPLRARKLYTEDWIGLRALDRKGGLKFRKVPGEHMQFTNEQLNATMHEFLGPASKKFAAEAPELPLQDAWSQEL</sequence>
<dbReference type="RefSeq" id="XP_003009431.1">
    <property type="nucleotide sequence ID" value="XM_003009385.1"/>
</dbReference>
<dbReference type="InterPro" id="IPR029058">
    <property type="entry name" value="AB_hydrolase_fold"/>
</dbReference>
<dbReference type="Pfam" id="PF02089">
    <property type="entry name" value="Palm_thioest"/>
    <property type="match status" value="2"/>
</dbReference>
<dbReference type="Gene3D" id="3.40.50.1820">
    <property type="entry name" value="alpha/beta hydrolase"/>
    <property type="match status" value="2"/>
</dbReference>